<comment type="caution">
    <text evidence="5">Lacks conserved residue(s) required for the propagation of feature annotation.</text>
</comment>
<keyword evidence="1 5" id="KW-0808">Transferase</keyword>
<feature type="binding site" evidence="5">
    <location>
        <begin position="57"/>
        <end position="59"/>
    </location>
    <ligand>
        <name>AMP</name>
        <dbReference type="ChEBI" id="CHEBI:456215"/>
    </ligand>
</feature>
<organism evidence="8 9">
    <name type="scientific">Candidatus Daviesbacteria bacterium GW2011_GWC2_40_12</name>
    <dbReference type="NCBI Taxonomy" id="1618431"/>
    <lineage>
        <taxon>Bacteria</taxon>
        <taxon>Candidatus Daviesiibacteriota</taxon>
    </lineage>
</organism>
<evidence type="ECO:0000256" key="7">
    <source>
        <dbReference type="RuleBase" id="RU003331"/>
    </source>
</evidence>
<dbReference type="Pfam" id="PF00406">
    <property type="entry name" value="ADK"/>
    <property type="match status" value="1"/>
</dbReference>
<keyword evidence="2 5" id="KW-0545">Nucleotide biosynthesis</keyword>
<evidence type="ECO:0000256" key="4">
    <source>
        <dbReference type="ARBA" id="ARBA00022777"/>
    </source>
</evidence>
<dbReference type="GO" id="GO:0004017">
    <property type="term" value="F:AMP kinase activity"/>
    <property type="evidence" value="ECO:0007669"/>
    <property type="project" value="UniProtKB-UniRule"/>
</dbReference>
<evidence type="ECO:0000256" key="2">
    <source>
        <dbReference type="ARBA" id="ARBA00022727"/>
    </source>
</evidence>
<comment type="subunit">
    <text evidence="5 7">Monomer.</text>
</comment>
<feature type="region of interest" description="NMP" evidence="5">
    <location>
        <begin position="30"/>
        <end position="59"/>
    </location>
</feature>
<dbReference type="InterPro" id="IPR000850">
    <property type="entry name" value="Adenylat/UMP-CMP_kin"/>
</dbReference>
<dbReference type="EC" id="2.7.4.3" evidence="5 7"/>
<feature type="binding site" evidence="5">
    <location>
        <position position="31"/>
    </location>
    <ligand>
        <name>AMP</name>
        <dbReference type="ChEBI" id="CHEBI:456215"/>
    </ligand>
</feature>
<dbReference type="Gene3D" id="3.40.50.300">
    <property type="entry name" value="P-loop containing nucleotide triphosphate hydrolases"/>
    <property type="match status" value="1"/>
</dbReference>
<proteinExistence type="inferred from homology"/>
<evidence type="ECO:0000256" key="6">
    <source>
        <dbReference type="RuleBase" id="RU003330"/>
    </source>
</evidence>
<sequence length="174" mass="19523">MKILLIGPQGSGKSTQAELLAQHLGLSKISTGDIFRELSKENSEEGMRIRQIANEGKLVDDETTAKIVEQRLKKEDSSNGFILDGYPRNIRQKQIFDPGFDKVIFLKVSDEEVIKRLTARGRADDSPEAIKTRLNLYYGQTVPLLDDYKNKGLLIEIDGAGSIEDVQNEIRKAF</sequence>
<accession>A0A0G0T4X8</accession>
<dbReference type="PROSITE" id="PS00113">
    <property type="entry name" value="ADENYLATE_KINASE"/>
    <property type="match status" value="1"/>
</dbReference>
<comment type="catalytic activity">
    <reaction evidence="5 7">
        <text>AMP + ATP = 2 ADP</text>
        <dbReference type="Rhea" id="RHEA:12973"/>
        <dbReference type="ChEBI" id="CHEBI:30616"/>
        <dbReference type="ChEBI" id="CHEBI:456215"/>
        <dbReference type="ChEBI" id="CHEBI:456216"/>
        <dbReference type="EC" id="2.7.4.3"/>
    </reaction>
</comment>
<dbReference type="InterPro" id="IPR033690">
    <property type="entry name" value="Adenylat_kinase_CS"/>
</dbReference>
<dbReference type="PATRIC" id="fig|1618431.3.peg.691"/>
<feature type="binding site" evidence="5">
    <location>
        <position position="133"/>
    </location>
    <ligand>
        <name>AMP</name>
        <dbReference type="ChEBI" id="CHEBI:456215"/>
    </ligand>
</feature>
<dbReference type="GO" id="GO:0005524">
    <property type="term" value="F:ATP binding"/>
    <property type="evidence" value="ECO:0007669"/>
    <property type="project" value="UniProtKB-UniRule"/>
</dbReference>
<evidence type="ECO:0000313" key="8">
    <source>
        <dbReference type="EMBL" id="KKR42140.1"/>
    </source>
</evidence>
<evidence type="ECO:0000256" key="5">
    <source>
        <dbReference type="HAMAP-Rule" id="MF_00235"/>
    </source>
</evidence>
<feature type="binding site" evidence="5">
    <location>
        <begin position="10"/>
        <end position="15"/>
    </location>
    <ligand>
        <name>ATP</name>
        <dbReference type="ChEBI" id="CHEBI:30616"/>
    </ligand>
</feature>
<dbReference type="PRINTS" id="PR00094">
    <property type="entry name" value="ADENYLTKNASE"/>
</dbReference>
<dbReference type="InterPro" id="IPR027417">
    <property type="entry name" value="P-loop_NTPase"/>
</dbReference>
<protein>
    <recommendedName>
        <fullName evidence="5 7">Adenylate kinase</fullName>
        <shortName evidence="5">AK</shortName>
        <ecNumber evidence="5 7">2.7.4.3</ecNumber>
    </recommendedName>
    <alternativeName>
        <fullName evidence="5">ATP-AMP transphosphorylase</fullName>
    </alternativeName>
    <alternativeName>
        <fullName evidence="5">ATP:AMP phosphotransferase</fullName>
    </alternativeName>
    <alternativeName>
        <fullName evidence="5">Adenylate monophosphate kinase</fullName>
    </alternativeName>
</protein>
<evidence type="ECO:0000256" key="1">
    <source>
        <dbReference type="ARBA" id="ARBA00022679"/>
    </source>
</evidence>
<comment type="caution">
    <text evidence="8">The sequence shown here is derived from an EMBL/GenBank/DDBJ whole genome shotgun (WGS) entry which is preliminary data.</text>
</comment>
<evidence type="ECO:0000313" key="9">
    <source>
        <dbReference type="Proteomes" id="UP000034881"/>
    </source>
</evidence>
<evidence type="ECO:0000256" key="3">
    <source>
        <dbReference type="ARBA" id="ARBA00022741"/>
    </source>
</evidence>
<keyword evidence="3 5" id="KW-0547">Nucleotide-binding</keyword>
<name>A0A0G0T4X8_9BACT</name>
<comment type="pathway">
    <text evidence="5">Purine metabolism; AMP biosynthesis via salvage pathway; AMP from ADP: step 1/1.</text>
</comment>
<feature type="binding site" evidence="5">
    <location>
        <position position="36"/>
    </location>
    <ligand>
        <name>AMP</name>
        <dbReference type="ChEBI" id="CHEBI:456215"/>
    </ligand>
</feature>
<dbReference type="PANTHER" id="PTHR23359">
    <property type="entry name" value="NUCLEOTIDE KINASE"/>
    <property type="match status" value="1"/>
</dbReference>
<reference evidence="8 9" key="1">
    <citation type="journal article" date="2015" name="Nature">
        <title>rRNA introns, odd ribosomes, and small enigmatic genomes across a large radiation of phyla.</title>
        <authorList>
            <person name="Brown C.T."/>
            <person name="Hug L.A."/>
            <person name="Thomas B.C."/>
            <person name="Sharon I."/>
            <person name="Castelle C.J."/>
            <person name="Singh A."/>
            <person name="Wilkins M.J."/>
            <person name="Williams K.H."/>
            <person name="Banfield J.F."/>
        </authorList>
    </citation>
    <scope>NUCLEOTIDE SEQUENCE [LARGE SCALE GENOMIC DNA]</scope>
</reference>
<dbReference type="UniPathway" id="UPA00588">
    <property type="reaction ID" value="UER00649"/>
</dbReference>
<dbReference type="HAMAP" id="MF_00235">
    <property type="entry name" value="Adenylate_kinase_Adk"/>
    <property type="match status" value="1"/>
</dbReference>
<dbReference type="Proteomes" id="UP000034881">
    <property type="component" value="Unassembled WGS sequence"/>
</dbReference>
<feature type="binding site" evidence="5">
    <location>
        <position position="92"/>
    </location>
    <ligand>
        <name>AMP</name>
        <dbReference type="ChEBI" id="CHEBI:456215"/>
    </ligand>
</feature>
<feature type="binding site" evidence="5">
    <location>
        <position position="161"/>
    </location>
    <ligand>
        <name>ATP</name>
        <dbReference type="ChEBI" id="CHEBI:30616"/>
    </ligand>
</feature>
<dbReference type="GO" id="GO:0044209">
    <property type="term" value="P:AMP salvage"/>
    <property type="evidence" value="ECO:0007669"/>
    <property type="project" value="UniProtKB-UniRule"/>
</dbReference>
<dbReference type="AlphaFoldDB" id="A0A0G0T4X8"/>
<keyword evidence="4 5" id="KW-0418">Kinase</keyword>
<keyword evidence="5" id="KW-0963">Cytoplasm</keyword>
<dbReference type="SUPFAM" id="SSF52540">
    <property type="entry name" value="P-loop containing nucleoside triphosphate hydrolases"/>
    <property type="match status" value="1"/>
</dbReference>
<dbReference type="GO" id="GO:0005737">
    <property type="term" value="C:cytoplasm"/>
    <property type="evidence" value="ECO:0007669"/>
    <property type="project" value="UniProtKB-SubCell"/>
</dbReference>
<comment type="function">
    <text evidence="5">Catalyzes the reversible transfer of the terminal phosphate group between ATP and AMP. Plays an important role in cellular energy homeostasis and in adenine nucleotide metabolism.</text>
</comment>
<comment type="similarity">
    <text evidence="5 6">Belongs to the adenylate kinase family.</text>
</comment>
<gene>
    <name evidence="5" type="primary">adk</name>
    <name evidence="8" type="ORF">UT77_C0004G0124</name>
</gene>
<feature type="binding site" evidence="5">
    <location>
        <position position="120"/>
    </location>
    <ligand>
        <name>ATP</name>
        <dbReference type="ChEBI" id="CHEBI:30616"/>
    </ligand>
</feature>
<comment type="subcellular location">
    <subcellularLocation>
        <location evidence="5 7">Cytoplasm</location>
    </subcellularLocation>
</comment>
<comment type="domain">
    <text evidence="5">Consists of three domains, a large central CORE domain and two small peripheral domains, NMPbind and LID, which undergo movements during catalysis. The LID domain closes over the site of phosphoryl transfer upon ATP binding. Assembling and dissambling the active center during each catalytic cycle provides an effective means to prevent ATP hydrolysis.</text>
</comment>
<feature type="binding site" evidence="5">
    <location>
        <begin position="85"/>
        <end position="88"/>
    </location>
    <ligand>
        <name>AMP</name>
        <dbReference type="ChEBI" id="CHEBI:456215"/>
    </ligand>
</feature>
<dbReference type="EMBL" id="LBYB01000004">
    <property type="protein sequence ID" value="KKR42140.1"/>
    <property type="molecule type" value="Genomic_DNA"/>
</dbReference>
<keyword evidence="5 7" id="KW-0067">ATP-binding</keyword>
<feature type="binding site" evidence="5">
    <location>
        <position position="122"/>
    </location>
    <ligand>
        <name>AMP</name>
        <dbReference type="ChEBI" id="CHEBI:456215"/>
    </ligand>
</feature>
<dbReference type="CDD" id="cd01428">
    <property type="entry name" value="ADK"/>
    <property type="match status" value="1"/>
</dbReference>